<dbReference type="OrthoDB" id="201790at2157"/>
<keyword evidence="3" id="KW-1185">Reference proteome</keyword>
<dbReference type="KEGG" id="hlm:DV707_10710"/>
<reference evidence="2 3" key="1">
    <citation type="submission" date="2016-10" db="EMBL/GenBank/DDBJ databases">
        <authorList>
            <person name="de Groot N.N."/>
        </authorList>
    </citation>
    <scope>NUCLEOTIDE SEQUENCE [LARGE SCALE GENOMIC DNA]</scope>
    <source>
        <strain evidence="2 3">CGMCC 1.10331</strain>
    </source>
</reference>
<name>A0A1H5ZI86_9EURY</name>
<dbReference type="Proteomes" id="UP000236740">
    <property type="component" value="Unassembled WGS sequence"/>
</dbReference>
<gene>
    <name evidence="1" type="ORF">DV707_10710</name>
    <name evidence="2" type="ORF">SAMN04488133_2003</name>
</gene>
<dbReference type="EMBL" id="CP031311">
    <property type="protein sequence ID" value="QCC48092.1"/>
    <property type="molecule type" value="Genomic_DNA"/>
</dbReference>
<evidence type="ECO:0000313" key="1">
    <source>
        <dbReference type="EMBL" id="QCC48092.1"/>
    </source>
</evidence>
<dbReference type="GeneID" id="39858569"/>
<protein>
    <recommendedName>
        <fullName evidence="5">DUF2190 family protein</fullName>
    </recommendedName>
</protein>
<dbReference type="EMBL" id="FNVN01000002">
    <property type="protein sequence ID" value="SEG35830.1"/>
    <property type="molecule type" value="Genomic_DNA"/>
</dbReference>
<reference evidence="1 4" key="2">
    <citation type="journal article" date="2019" name="Nat. Commun.">
        <title>A new type of DNA phosphorothioation-based antiviral system in archaea.</title>
        <authorList>
            <person name="Xiong L."/>
            <person name="Liu S."/>
            <person name="Chen S."/>
            <person name="Xiao Y."/>
            <person name="Zhu B."/>
            <person name="Gao Y."/>
            <person name="Zhang Y."/>
            <person name="Chen B."/>
            <person name="Luo J."/>
            <person name="Deng Z."/>
            <person name="Chen X."/>
            <person name="Wang L."/>
            <person name="Chen S."/>
        </authorList>
    </citation>
    <scope>NUCLEOTIDE SEQUENCE [LARGE SCALE GENOMIC DNA]</scope>
    <source>
        <strain evidence="1 4">CGMCC 1.10331</strain>
    </source>
</reference>
<accession>A0A1H5ZI86</accession>
<sequence length="157" mass="15978">MTDFKIATGAEQPINTSAALAGAKFEQGIPVGINSAGKMVPADADSASTIMAVGVAFGPVDDLADYSGMPDAVQSAVEANRVLVDRDRIAAVKYGIELENNDADSGFSPGEVVYLAPGGGFTQTRPTDASGDLVQILGTALTAERIAVHVVPSDVVA</sequence>
<evidence type="ECO:0000313" key="4">
    <source>
        <dbReference type="Proteomes" id="UP000296733"/>
    </source>
</evidence>
<evidence type="ECO:0008006" key="5">
    <source>
        <dbReference type="Google" id="ProtNLM"/>
    </source>
</evidence>
<organism evidence="2 3">
    <name type="scientific">Halobellus limi</name>
    <dbReference type="NCBI Taxonomy" id="699433"/>
    <lineage>
        <taxon>Archaea</taxon>
        <taxon>Methanobacteriati</taxon>
        <taxon>Methanobacteriota</taxon>
        <taxon>Stenosarchaea group</taxon>
        <taxon>Halobacteria</taxon>
        <taxon>Halobacteriales</taxon>
        <taxon>Haloferacaceae</taxon>
        <taxon>Halobellus</taxon>
    </lineage>
</organism>
<evidence type="ECO:0000313" key="3">
    <source>
        <dbReference type="Proteomes" id="UP000236740"/>
    </source>
</evidence>
<dbReference type="AlphaFoldDB" id="A0A1H5ZI86"/>
<evidence type="ECO:0000313" key="2">
    <source>
        <dbReference type="EMBL" id="SEG35830.1"/>
    </source>
</evidence>
<dbReference type="Proteomes" id="UP000296733">
    <property type="component" value="Chromosome"/>
</dbReference>
<proteinExistence type="predicted"/>
<dbReference type="RefSeq" id="WP_103991706.1">
    <property type="nucleotide sequence ID" value="NZ_CP031311.1"/>
</dbReference>